<reference evidence="2 3" key="1">
    <citation type="journal article" date="2016" name="Genom Data">
        <title>Complete genome sequence of a giant Vibrio phage ValKK3 infecting Vibrio alginolyticus.</title>
        <authorList>
            <person name="Lal T.M."/>
            <person name="Sano M."/>
            <person name="Hatai K."/>
            <person name="Ransangan J."/>
        </authorList>
    </citation>
    <scope>NUCLEOTIDE SEQUENCE [LARGE SCALE GENOMIC DNA]</scope>
</reference>
<keyword evidence="3" id="KW-1185">Reference proteome</keyword>
<dbReference type="KEGG" id="vg:26628494"/>
<organism evidence="2 3">
    <name type="scientific">Vibrio phage ValKK3</name>
    <dbReference type="NCBI Taxonomy" id="1610855"/>
    <lineage>
        <taxon>Viruses</taxon>
        <taxon>Duplodnaviria</taxon>
        <taxon>Heunggongvirae</taxon>
        <taxon>Uroviricota</taxon>
        <taxon>Caudoviricetes</taxon>
        <taxon>Pantevenvirales</taxon>
        <taxon>Straboviridae</taxon>
        <taxon>Schizotequatrovirus</taxon>
        <taxon>Schizotequatrovirus valkk3</taxon>
    </lineage>
</organism>
<evidence type="ECO:0000313" key="2">
    <source>
        <dbReference type="EMBL" id="AJT61009.1"/>
    </source>
</evidence>
<evidence type="ECO:0000259" key="1">
    <source>
        <dbReference type="PROSITE" id="PS51154"/>
    </source>
</evidence>
<dbReference type="InterPro" id="IPR043472">
    <property type="entry name" value="Macro_dom-like"/>
</dbReference>
<dbReference type="SUPFAM" id="SSF52949">
    <property type="entry name" value="Macro domain-like"/>
    <property type="match status" value="1"/>
</dbReference>
<dbReference type="SMART" id="SM00506">
    <property type="entry name" value="A1pp"/>
    <property type="match status" value="1"/>
</dbReference>
<accession>A0A0D4DAM7</accession>
<sequence>MIVSEIRGDLVATLAHAIENPNHQRTFIMGQGCNCFIRQGAGIAGQLRRFPEVYQADIDFGRSGDPLKLGEYSVALFDDHGTVPQAVVFNMYTQFSMGTKERHAEYSAIAESVRGIVRYLEGNDDKIYLPLIGAGLAGGDWEIIRDIIDRASGSKEIVIVHFEEDKLIDW</sequence>
<feature type="domain" description="Macro" evidence="1">
    <location>
        <begin position="1"/>
        <end position="170"/>
    </location>
</feature>
<dbReference type="RefSeq" id="YP_009201271.1">
    <property type="nucleotide sequence ID" value="NC_028829.1"/>
</dbReference>
<dbReference type="PROSITE" id="PS51154">
    <property type="entry name" value="MACRO"/>
    <property type="match status" value="1"/>
</dbReference>
<dbReference type="Proteomes" id="UP000202888">
    <property type="component" value="Segment"/>
</dbReference>
<dbReference type="EMBL" id="KP671755">
    <property type="protein sequence ID" value="AJT61009.1"/>
    <property type="molecule type" value="Genomic_DNA"/>
</dbReference>
<dbReference type="GeneID" id="26628494"/>
<dbReference type="InterPro" id="IPR002589">
    <property type="entry name" value="Macro_dom"/>
</dbReference>
<proteinExistence type="predicted"/>
<evidence type="ECO:0000313" key="3">
    <source>
        <dbReference type="Proteomes" id="UP000202888"/>
    </source>
</evidence>
<dbReference type="Gene3D" id="3.40.220.10">
    <property type="entry name" value="Leucine Aminopeptidase, subunit E, domain 1"/>
    <property type="match status" value="1"/>
</dbReference>
<protein>
    <recommendedName>
        <fullName evidence="1">Macro domain-containing protein</fullName>
    </recommendedName>
</protein>
<dbReference type="OrthoDB" id="15963at10239"/>
<name>A0A0D4DAM7_9CAUD</name>